<comment type="caution">
    <text evidence="2">The sequence shown here is derived from an EMBL/GenBank/DDBJ whole genome shotgun (WGS) entry which is preliminary data.</text>
</comment>
<feature type="region of interest" description="Disordered" evidence="1">
    <location>
        <begin position="99"/>
        <end position="132"/>
    </location>
</feature>
<name>A0AAD8IL28_9APIA</name>
<evidence type="ECO:0000313" key="3">
    <source>
        <dbReference type="Proteomes" id="UP001237642"/>
    </source>
</evidence>
<organism evidence="2 3">
    <name type="scientific">Heracleum sosnowskyi</name>
    <dbReference type="NCBI Taxonomy" id="360622"/>
    <lineage>
        <taxon>Eukaryota</taxon>
        <taxon>Viridiplantae</taxon>
        <taxon>Streptophyta</taxon>
        <taxon>Embryophyta</taxon>
        <taxon>Tracheophyta</taxon>
        <taxon>Spermatophyta</taxon>
        <taxon>Magnoliopsida</taxon>
        <taxon>eudicotyledons</taxon>
        <taxon>Gunneridae</taxon>
        <taxon>Pentapetalae</taxon>
        <taxon>asterids</taxon>
        <taxon>campanulids</taxon>
        <taxon>Apiales</taxon>
        <taxon>Apiaceae</taxon>
        <taxon>Apioideae</taxon>
        <taxon>apioid superclade</taxon>
        <taxon>Tordylieae</taxon>
        <taxon>Tordyliinae</taxon>
        <taxon>Heracleum</taxon>
    </lineage>
</organism>
<reference evidence="2" key="2">
    <citation type="submission" date="2023-05" db="EMBL/GenBank/DDBJ databases">
        <authorList>
            <person name="Schelkunov M.I."/>
        </authorList>
    </citation>
    <scope>NUCLEOTIDE SEQUENCE</scope>
    <source>
        <strain evidence="2">Hsosn_3</strain>
        <tissue evidence="2">Leaf</tissue>
    </source>
</reference>
<proteinExistence type="predicted"/>
<feature type="region of interest" description="Disordered" evidence="1">
    <location>
        <begin position="20"/>
        <end position="63"/>
    </location>
</feature>
<dbReference type="AlphaFoldDB" id="A0AAD8IL28"/>
<gene>
    <name evidence="2" type="ORF">POM88_015054</name>
</gene>
<dbReference type="Proteomes" id="UP001237642">
    <property type="component" value="Unassembled WGS sequence"/>
</dbReference>
<accession>A0AAD8IL28</accession>
<keyword evidence="3" id="KW-1185">Reference proteome</keyword>
<protein>
    <submittedName>
        <fullName evidence="2">Uncharacterized protein</fullName>
    </submittedName>
</protein>
<dbReference type="EMBL" id="JAUIZM010000004">
    <property type="protein sequence ID" value="KAK1386876.1"/>
    <property type="molecule type" value="Genomic_DNA"/>
</dbReference>
<evidence type="ECO:0000256" key="1">
    <source>
        <dbReference type="SAM" id="MobiDB-lite"/>
    </source>
</evidence>
<evidence type="ECO:0000313" key="2">
    <source>
        <dbReference type="EMBL" id="KAK1386876.1"/>
    </source>
</evidence>
<reference evidence="2" key="1">
    <citation type="submission" date="2023-02" db="EMBL/GenBank/DDBJ databases">
        <title>Genome of toxic invasive species Heracleum sosnowskyi carries increased number of genes despite the absence of recent whole-genome duplications.</title>
        <authorList>
            <person name="Schelkunov M."/>
            <person name="Shtratnikova V."/>
            <person name="Makarenko M."/>
            <person name="Klepikova A."/>
            <person name="Omelchenko D."/>
            <person name="Novikova G."/>
            <person name="Obukhova E."/>
            <person name="Bogdanov V."/>
            <person name="Penin A."/>
            <person name="Logacheva M."/>
        </authorList>
    </citation>
    <scope>NUCLEOTIDE SEQUENCE</scope>
    <source>
        <strain evidence="2">Hsosn_3</strain>
        <tissue evidence="2">Leaf</tissue>
    </source>
</reference>
<sequence>MITIPQISALQSERIVAMSSVNTSQKSPENPFKIPVGESNAEKETPVKETPTGETETREEDNVEDLFVQMRLTESKENHDALSGCLFRDSVEKRLQQGKALEEEELEEEKCDKREQRSQEQVQQTDPPSGFDFQHLKVLRDIPLSSFYGVDIDNLSLPLQPSSNDGSFYGVDKESLAAENAALDEFYAKIKGEKTACEKDQSSGNMCSQDQSRNFVCPGSASEVDDDFSTLRILLSYKLNYGSLPNIFDQPATTFGLHIHHLLGFVNEELGSCISGSRLTDKLIKLQTNYKKLVAEKGKTPEEQDFSTPRDYGLFEWSQMAFERDQV</sequence>